<dbReference type="Pfam" id="PF04117">
    <property type="entry name" value="Mpv17_PMP22"/>
    <property type="match status" value="1"/>
</dbReference>
<dbReference type="GO" id="GO:0005525">
    <property type="term" value="F:GTP binding"/>
    <property type="evidence" value="ECO:0007669"/>
    <property type="project" value="UniProtKB-KW"/>
</dbReference>
<dbReference type="PANTHER" id="PTHR43381:SF20">
    <property type="entry name" value="TRANSLATION INITIATION FACTOR IF-2, MITOCHONDRIAL"/>
    <property type="match status" value="1"/>
</dbReference>
<dbReference type="SUPFAM" id="SSF52540">
    <property type="entry name" value="P-loop containing nucleoside triphosphate hydrolases"/>
    <property type="match status" value="1"/>
</dbReference>
<evidence type="ECO:0000256" key="15">
    <source>
        <dbReference type="ARBA" id="ARBA00044200"/>
    </source>
</evidence>
<keyword evidence="13 16" id="KW-0472">Membrane</keyword>
<evidence type="ECO:0000256" key="12">
    <source>
        <dbReference type="ARBA" id="ARBA00023134"/>
    </source>
</evidence>
<organism evidence="18 19">
    <name type="scientific">[Myrmecia] bisecta</name>
    <dbReference type="NCBI Taxonomy" id="41462"/>
    <lineage>
        <taxon>Eukaryota</taxon>
        <taxon>Viridiplantae</taxon>
        <taxon>Chlorophyta</taxon>
        <taxon>core chlorophytes</taxon>
        <taxon>Trebouxiophyceae</taxon>
        <taxon>Trebouxiales</taxon>
        <taxon>Trebouxiaceae</taxon>
        <taxon>Myrmecia</taxon>
    </lineage>
</organism>
<evidence type="ECO:0000256" key="10">
    <source>
        <dbReference type="ARBA" id="ARBA00022989"/>
    </source>
</evidence>
<keyword evidence="6 16" id="KW-0812">Transmembrane</keyword>
<dbReference type="GO" id="GO:0003743">
    <property type="term" value="F:translation initiation factor activity"/>
    <property type="evidence" value="ECO:0007669"/>
    <property type="project" value="UniProtKB-KW"/>
</dbReference>
<dbReference type="CDD" id="cd03702">
    <property type="entry name" value="IF2_mtIF2_II"/>
    <property type="match status" value="1"/>
</dbReference>
<dbReference type="InterPro" id="IPR007248">
    <property type="entry name" value="Mpv17_PMP22"/>
</dbReference>
<accession>A0AAW1R9V6</accession>
<evidence type="ECO:0000256" key="1">
    <source>
        <dbReference type="ARBA" id="ARBA00004141"/>
    </source>
</evidence>
<evidence type="ECO:0000259" key="17">
    <source>
        <dbReference type="PROSITE" id="PS51722"/>
    </source>
</evidence>
<keyword evidence="11" id="KW-0496">Mitochondrion</keyword>
<dbReference type="Gene3D" id="3.40.50.10050">
    <property type="entry name" value="Translation initiation factor IF- 2, domain 3"/>
    <property type="match status" value="1"/>
</dbReference>
<evidence type="ECO:0000256" key="2">
    <source>
        <dbReference type="ARBA" id="ARBA00004173"/>
    </source>
</evidence>
<evidence type="ECO:0000313" key="19">
    <source>
        <dbReference type="Proteomes" id="UP001489004"/>
    </source>
</evidence>
<evidence type="ECO:0000256" key="6">
    <source>
        <dbReference type="ARBA" id="ARBA00022692"/>
    </source>
</evidence>
<dbReference type="InterPro" id="IPR053905">
    <property type="entry name" value="EF-G-like_DII"/>
</dbReference>
<dbReference type="InterPro" id="IPR000795">
    <property type="entry name" value="T_Tr_GTP-bd_dom"/>
</dbReference>
<dbReference type="InterPro" id="IPR036925">
    <property type="entry name" value="TIF_IF2_dom3_sf"/>
</dbReference>
<dbReference type="CDD" id="cd01887">
    <property type="entry name" value="IF2_eIF5B"/>
    <property type="match status" value="1"/>
</dbReference>
<dbReference type="Pfam" id="PF00009">
    <property type="entry name" value="GTP_EFTU"/>
    <property type="match status" value="1"/>
</dbReference>
<comment type="subcellular location">
    <subcellularLocation>
        <location evidence="1">Membrane</location>
        <topology evidence="1">Multi-pass membrane protein</topology>
    </subcellularLocation>
    <subcellularLocation>
        <location evidence="2">Mitochondrion</location>
    </subcellularLocation>
</comment>
<keyword evidence="12" id="KW-0342">GTP-binding</keyword>
<dbReference type="FunFam" id="2.40.30.10:FF:000054">
    <property type="entry name" value="Translation initiation factor IF-2"/>
    <property type="match status" value="1"/>
</dbReference>
<dbReference type="InterPro" id="IPR005225">
    <property type="entry name" value="Small_GTP-bd"/>
</dbReference>
<keyword evidence="5" id="KW-0396">Initiation factor</keyword>
<dbReference type="PANTHER" id="PTHR43381">
    <property type="entry name" value="TRANSLATION INITIATION FACTOR IF-2-RELATED"/>
    <property type="match status" value="1"/>
</dbReference>
<dbReference type="PROSITE" id="PS51722">
    <property type="entry name" value="G_TR_2"/>
    <property type="match status" value="1"/>
</dbReference>
<dbReference type="GO" id="GO:0005739">
    <property type="term" value="C:mitochondrion"/>
    <property type="evidence" value="ECO:0007669"/>
    <property type="project" value="UniProtKB-SubCell"/>
</dbReference>
<sequence>MGSRRQNKASFAPSSPEPSCSQWCQAVYTAWAVVVTVRALAKLLGCELDQLEKVLVDIGDKPSSAEDIVPLDSAELAAMEFGKTAIVSKAARELDADAEPRPAVVTVMGHVDHGKTSLLDALRSTSVAAGEAGGITQHIGAFEVRMPGSQTSLTFLDTPGHAAFSAMRARGAALTDLVVLVVAANDGIMPQTREALAHARHSGCPIVVALSKCDMPGADPARVRRQLMEEGLELEEAGGNVQVVETAAPKGQGLLELEEALLLQADLLDLKASKTRDAEGVVVEARVSKGQGPLATVIVSRGSLEAGQLVVVGSEWGRVRAMRNAAGQLLKQVLPGQPAEIAGLKGVPQAGDELLVVASEERARRVAEARAERAEHQRHLVKQGEVQQAQLEADAQTWNAEEGAGNIPEKRSLTVLIKGDVHGSVEAVEDAIEALASEAVGVKVAFTGVGPVSASDVQMASAMQARIIAFNTRAAHPSVEAQAKRNSVPIMSHRVIYHLLEDIGGWLAGLAPKVATDVVVGQAEVLQVFPLKGKGKSSGAVAGCRVMEERVALQRPFCFLVLVQGNDASTPAATSTGSQGLFGQPIVKAALTSGALSLAGDVLAQLFSRRMEQDKGTLASVQQLDSKRMARMGSFGLVFYGPYQYHWYNLLARHWPQSTTTHFLTKVVLNQLALAPVVLAVVFAWNLGLQRKADQIPSKIKKDLVPTMVNGWKFWVPASSINFWLIPVRHQVLYMSTCGVLWTGYLSYSSNKRTSG</sequence>
<dbReference type="NCBIfam" id="TIGR00231">
    <property type="entry name" value="small_GTP"/>
    <property type="match status" value="1"/>
</dbReference>
<evidence type="ECO:0000256" key="3">
    <source>
        <dbReference type="ARBA" id="ARBA00006824"/>
    </source>
</evidence>
<evidence type="ECO:0000256" key="11">
    <source>
        <dbReference type="ARBA" id="ARBA00023128"/>
    </source>
</evidence>
<comment type="function">
    <text evidence="14">One of the essential components for the initiation of protein synthesis. Protects formylmethionyl-tRNA from spontaneous hydrolysis and promotes its binding to the 30S ribosomal subunits. Also involved in the hydrolysis of GTP during the formation of the 70S ribosomal complex.</text>
</comment>
<name>A0AAW1R9V6_9CHLO</name>
<dbReference type="InterPro" id="IPR000178">
    <property type="entry name" value="TF_IF2_bacterial-like"/>
</dbReference>
<dbReference type="Gene3D" id="3.40.50.300">
    <property type="entry name" value="P-loop containing nucleotide triphosphate hydrolases"/>
    <property type="match status" value="1"/>
</dbReference>
<keyword evidence="7" id="KW-0547">Nucleotide-binding</keyword>
<dbReference type="InterPro" id="IPR009000">
    <property type="entry name" value="Transl_B-barrel_sf"/>
</dbReference>
<comment type="similarity">
    <text evidence="3">Belongs to the peroxisomal membrane protein PXMP2/4 family.</text>
</comment>
<keyword evidence="8" id="KW-0648">Protein biosynthesis</keyword>
<dbReference type="AlphaFoldDB" id="A0AAW1R9V6"/>
<proteinExistence type="inferred from homology"/>
<dbReference type="InterPro" id="IPR027417">
    <property type="entry name" value="P-loop_NTPase"/>
</dbReference>
<evidence type="ECO:0000256" key="7">
    <source>
        <dbReference type="ARBA" id="ARBA00022741"/>
    </source>
</evidence>
<evidence type="ECO:0000256" key="4">
    <source>
        <dbReference type="ARBA" id="ARBA00007733"/>
    </source>
</evidence>
<dbReference type="NCBIfam" id="TIGR00487">
    <property type="entry name" value="IF-2"/>
    <property type="match status" value="1"/>
</dbReference>
<dbReference type="Gene3D" id="2.40.30.10">
    <property type="entry name" value="Translation factors"/>
    <property type="match status" value="1"/>
</dbReference>
<comment type="similarity">
    <text evidence="4">Belongs to the TRAFAC class translation factor GTPase superfamily. Classic translation factor GTPase family. IF-2 subfamily.</text>
</comment>
<comment type="caution">
    <text evidence="18">The sequence shown here is derived from an EMBL/GenBank/DDBJ whole genome shotgun (WGS) entry which is preliminary data.</text>
</comment>
<keyword evidence="10 16" id="KW-1133">Transmembrane helix</keyword>
<gene>
    <name evidence="18" type="ORF">WJX72_011161</name>
</gene>
<feature type="transmembrane region" description="Helical" evidence="16">
    <location>
        <begin position="668"/>
        <end position="688"/>
    </location>
</feature>
<feature type="domain" description="Tr-type G" evidence="17">
    <location>
        <begin position="100"/>
        <end position="271"/>
    </location>
</feature>
<dbReference type="Pfam" id="PF22042">
    <property type="entry name" value="EF-G_D2"/>
    <property type="match status" value="1"/>
</dbReference>
<dbReference type="GO" id="GO:0003924">
    <property type="term" value="F:GTPase activity"/>
    <property type="evidence" value="ECO:0007669"/>
    <property type="project" value="InterPro"/>
</dbReference>
<dbReference type="Pfam" id="PF11987">
    <property type="entry name" value="IF-2"/>
    <property type="match status" value="1"/>
</dbReference>
<dbReference type="InterPro" id="IPR044145">
    <property type="entry name" value="IF2_II"/>
</dbReference>
<evidence type="ECO:0000256" key="16">
    <source>
        <dbReference type="SAM" id="Phobius"/>
    </source>
</evidence>
<dbReference type="InterPro" id="IPR015760">
    <property type="entry name" value="TIF_IF2"/>
</dbReference>
<reference evidence="18 19" key="1">
    <citation type="journal article" date="2024" name="Nat. Commun.">
        <title>Phylogenomics reveals the evolutionary origins of lichenization in chlorophyte algae.</title>
        <authorList>
            <person name="Puginier C."/>
            <person name="Libourel C."/>
            <person name="Otte J."/>
            <person name="Skaloud P."/>
            <person name="Haon M."/>
            <person name="Grisel S."/>
            <person name="Petersen M."/>
            <person name="Berrin J.G."/>
            <person name="Delaux P.M."/>
            <person name="Dal Grande F."/>
            <person name="Keller J."/>
        </authorList>
    </citation>
    <scope>NUCLEOTIDE SEQUENCE [LARGE SCALE GENOMIC DNA]</scope>
    <source>
        <strain evidence="18 19">SAG 2043</strain>
    </source>
</reference>
<evidence type="ECO:0000313" key="18">
    <source>
        <dbReference type="EMBL" id="KAK9830345.1"/>
    </source>
</evidence>
<dbReference type="InterPro" id="IPR023115">
    <property type="entry name" value="TIF_IF2_dom3"/>
</dbReference>
<dbReference type="GO" id="GO:0016020">
    <property type="term" value="C:membrane"/>
    <property type="evidence" value="ECO:0007669"/>
    <property type="project" value="UniProtKB-SubCell"/>
</dbReference>
<dbReference type="EMBL" id="JALJOR010000001">
    <property type="protein sequence ID" value="KAK9830345.1"/>
    <property type="molecule type" value="Genomic_DNA"/>
</dbReference>
<keyword evidence="19" id="KW-1185">Reference proteome</keyword>
<dbReference type="SUPFAM" id="SSF52156">
    <property type="entry name" value="Initiation factor IF2/eIF5b, domain 3"/>
    <property type="match status" value="1"/>
</dbReference>
<evidence type="ECO:0000256" key="8">
    <source>
        <dbReference type="ARBA" id="ARBA00022917"/>
    </source>
</evidence>
<evidence type="ECO:0000256" key="9">
    <source>
        <dbReference type="ARBA" id="ARBA00022946"/>
    </source>
</evidence>
<dbReference type="SUPFAM" id="SSF50447">
    <property type="entry name" value="Translation proteins"/>
    <property type="match status" value="1"/>
</dbReference>
<evidence type="ECO:0000256" key="14">
    <source>
        <dbReference type="ARBA" id="ARBA00025162"/>
    </source>
</evidence>
<dbReference type="FunFam" id="3.40.50.300:FF:000019">
    <property type="entry name" value="Translation initiation factor IF-2"/>
    <property type="match status" value="1"/>
</dbReference>
<evidence type="ECO:0000256" key="13">
    <source>
        <dbReference type="ARBA" id="ARBA00023136"/>
    </source>
</evidence>
<evidence type="ECO:0000256" key="5">
    <source>
        <dbReference type="ARBA" id="ARBA00022540"/>
    </source>
</evidence>
<dbReference type="Proteomes" id="UP001489004">
    <property type="component" value="Unassembled WGS sequence"/>
</dbReference>
<dbReference type="FunFam" id="3.40.50.10050:FF:000001">
    <property type="entry name" value="Translation initiation factor IF-2"/>
    <property type="match status" value="1"/>
</dbReference>
<protein>
    <recommendedName>
        <fullName evidence="15">Translation initiation factor IF-2, mitochondrial</fullName>
    </recommendedName>
</protein>
<keyword evidence="9" id="KW-0809">Transit peptide</keyword>